<proteinExistence type="predicted"/>
<accession>A0A0E9XKI8</accession>
<organism evidence="1">
    <name type="scientific">Anguilla anguilla</name>
    <name type="common">European freshwater eel</name>
    <name type="synonym">Muraena anguilla</name>
    <dbReference type="NCBI Taxonomy" id="7936"/>
    <lineage>
        <taxon>Eukaryota</taxon>
        <taxon>Metazoa</taxon>
        <taxon>Chordata</taxon>
        <taxon>Craniata</taxon>
        <taxon>Vertebrata</taxon>
        <taxon>Euteleostomi</taxon>
        <taxon>Actinopterygii</taxon>
        <taxon>Neopterygii</taxon>
        <taxon>Teleostei</taxon>
        <taxon>Anguilliformes</taxon>
        <taxon>Anguillidae</taxon>
        <taxon>Anguilla</taxon>
    </lineage>
</organism>
<evidence type="ECO:0000313" key="1">
    <source>
        <dbReference type="EMBL" id="JAI02947.1"/>
    </source>
</evidence>
<sequence>MNLISHKPCCFIDHISFSQSVNCTNIDSFYRGLYRYMLKYTLEITVLHNPLPSQQFNPNTCRNKYTASS</sequence>
<name>A0A0E9XKI8_ANGAN</name>
<reference evidence="1" key="2">
    <citation type="journal article" date="2015" name="Fish Shellfish Immunol.">
        <title>Early steps in the European eel (Anguilla anguilla)-Vibrio vulnificus interaction in the gills: Role of the RtxA13 toxin.</title>
        <authorList>
            <person name="Callol A."/>
            <person name="Pajuelo D."/>
            <person name="Ebbesson L."/>
            <person name="Teles M."/>
            <person name="MacKenzie S."/>
            <person name="Amaro C."/>
        </authorList>
    </citation>
    <scope>NUCLEOTIDE SEQUENCE</scope>
</reference>
<protein>
    <submittedName>
        <fullName evidence="1">Uncharacterized protein</fullName>
    </submittedName>
</protein>
<dbReference type="AlphaFoldDB" id="A0A0E9XKI8"/>
<reference evidence="1" key="1">
    <citation type="submission" date="2014-11" db="EMBL/GenBank/DDBJ databases">
        <authorList>
            <person name="Amaro Gonzalez C."/>
        </authorList>
    </citation>
    <scope>NUCLEOTIDE SEQUENCE</scope>
</reference>
<dbReference type="EMBL" id="GBXM01005631">
    <property type="protein sequence ID" value="JAI02947.1"/>
    <property type="molecule type" value="Transcribed_RNA"/>
</dbReference>